<dbReference type="InterPro" id="IPR019514">
    <property type="entry name" value="Syndetin_C"/>
</dbReference>
<evidence type="ECO:0000256" key="4">
    <source>
        <dbReference type="SAM" id="Phobius"/>
    </source>
</evidence>
<dbReference type="CDD" id="cd23338">
    <property type="entry name" value="beta-trefoil_FSCN_FRG1"/>
    <property type="match status" value="1"/>
</dbReference>
<accession>A0ABQ9YWH6</accession>
<comment type="caution">
    <text evidence="6">The sequence shown here is derived from an EMBL/GenBank/DDBJ whole genome shotgun (WGS) entry which is preliminary data.</text>
</comment>
<evidence type="ECO:0000313" key="7">
    <source>
        <dbReference type="Proteomes" id="UP001234178"/>
    </source>
</evidence>
<reference evidence="6 7" key="1">
    <citation type="journal article" date="2023" name="Nucleic Acids Res.">
        <title>The hologenome of Daphnia magna reveals possible DNA methylation and microbiome-mediated evolution of the host genome.</title>
        <authorList>
            <person name="Chaturvedi A."/>
            <person name="Li X."/>
            <person name="Dhandapani V."/>
            <person name="Marshall H."/>
            <person name="Kissane S."/>
            <person name="Cuenca-Cambronero M."/>
            <person name="Asole G."/>
            <person name="Calvet F."/>
            <person name="Ruiz-Romero M."/>
            <person name="Marangio P."/>
            <person name="Guigo R."/>
            <person name="Rago D."/>
            <person name="Mirbahai L."/>
            <person name="Eastwood N."/>
            <person name="Colbourne J.K."/>
            <person name="Zhou J."/>
            <person name="Mallon E."/>
            <person name="Orsini L."/>
        </authorList>
    </citation>
    <scope>NUCLEOTIDE SEQUENCE [LARGE SCALE GENOMIC DNA]</scope>
    <source>
        <strain evidence="6">LRV0_1</strain>
    </source>
</reference>
<keyword evidence="7" id="KW-1185">Reference proteome</keyword>
<evidence type="ECO:0000256" key="2">
    <source>
        <dbReference type="ARBA" id="ARBA00010878"/>
    </source>
</evidence>
<dbReference type="PANTHER" id="PTHR12928">
    <property type="entry name" value="FRG1 PROTEIN"/>
    <property type="match status" value="1"/>
</dbReference>
<evidence type="ECO:0000313" key="6">
    <source>
        <dbReference type="EMBL" id="KAK4005003.1"/>
    </source>
</evidence>
<organism evidence="6 7">
    <name type="scientific">Daphnia magna</name>
    <dbReference type="NCBI Taxonomy" id="35525"/>
    <lineage>
        <taxon>Eukaryota</taxon>
        <taxon>Metazoa</taxon>
        <taxon>Ecdysozoa</taxon>
        <taxon>Arthropoda</taxon>
        <taxon>Crustacea</taxon>
        <taxon>Branchiopoda</taxon>
        <taxon>Diplostraca</taxon>
        <taxon>Cladocera</taxon>
        <taxon>Anomopoda</taxon>
        <taxon>Daphniidae</taxon>
        <taxon>Daphnia</taxon>
    </lineage>
</organism>
<comment type="subcellular location">
    <subcellularLocation>
        <location evidence="1">Nucleus</location>
        <location evidence="1">Nucleolus</location>
    </subcellularLocation>
</comment>
<sequence>MQWPVDLVLRPKHVLSDYDSSVLCVCYPQILPPEIYNILWDQILRACYHTLLDGKCTNKGRALMQLDFRHFQVKVESLTCLRPLPDPHIVETYIKAYYLPENSLEKWIQEQTEYTPRQMMNLLQYQKRNNGEKNLFLVIIIILFLIVDLISFIISNEADIKNSIVTDIEVSEFNRVVVMAEYSAIRTGRLKLKGHKDLKPVKKHKSKKRTHEEAVAASDKEDMIKHGGWWSVQNFSQISGALAIEFGERCYIKALDNGLFVLGPPHDEGDPPSPEEIFTAFPVGETKITLKSGYGKYLGIDRNGIVVGRSDAVSALEQWEPVFQDGKLALQAANSKFVSVSPEDDSFYAQSITAGQDEILKLRCNKDLEADIESKKKNKGPIEEKGSVEQIEINYVKQFQKFQDKKMRINTESREVLKSAKAEGYLHEVLLDRRSKMKSDRMCK</sequence>
<evidence type="ECO:0000259" key="5">
    <source>
        <dbReference type="Pfam" id="PF10474"/>
    </source>
</evidence>
<dbReference type="Pfam" id="PF06229">
    <property type="entry name" value="FRG1"/>
    <property type="match status" value="1"/>
</dbReference>
<dbReference type="Gene3D" id="2.80.10.50">
    <property type="match status" value="1"/>
</dbReference>
<dbReference type="InterPro" id="IPR010414">
    <property type="entry name" value="FRG1"/>
</dbReference>
<comment type="similarity">
    <text evidence="2">Belongs to the FRG1 family.</text>
</comment>
<proteinExistence type="inferred from homology"/>
<dbReference type="SUPFAM" id="SSF50405">
    <property type="entry name" value="Actin-crosslinking proteins"/>
    <property type="match status" value="1"/>
</dbReference>
<gene>
    <name evidence="6" type="ORF">OUZ56_006726</name>
</gene>
<name>A0ABQ9YWH6_9CRUS</name>
<dbReference type="EMBL" id="JAOYFB010000001">
    <property type="protein sequence ID" value="KAK4005003.1"/>
    <property type="molecule type" value="Genomic_DNA"/>
</dbReference>
<keyword evidence="4" id="KW-1133">Transmembrane helix</keyword>
<feature type="domain" description="Syndetin C-terminal" evidence="5">
    <location>
        <begin position="16"/>
        <end position="130"/>
    </location>
</feature>
<dbReference type="PANTHER" id="PTHR12928:SF0">
    <property type="entry name" value="FSHD REGION GENE 1"/>
    <property type="match status" value="1"/>
</dbReference>
<dbReference type="Pfam" id="PF10474">
    <property type="entry name" value="Syndetin_C"/>
    <property type="match status" value="1"/>
</dbReference>
<feature type="transmembrane region" description="Helical" evidence="4">
    <location>
        <begin position="135"/>
        <end position="154"/>
    </location>
</feature>
<keyword evidence="4" id="KW-0472">Membrane</keyword>
<protein>
    <recommendedName>
        <fullName evidence="5">Syndetin C-terminal domain-containing protein</fullName>
    </recommendedName>
</protein>
<keyword evidence="3" id="KW-0539">Nucleus</keyword>
<evidence type="ECO:0000256" key="3">
    <source>
        <dbReference type="ARBA" id="ARBA00023242"/>
    </source>
</evidence>
<dbReference type="InterPro" id="IPR008999">
    <property type="entry name" value="Actin-crosslinking"/>
</dbReference>
<evidence type="ECO:0000256" key="1">
    <source>
        <dbReference type="ARBA" id="ARBA00004604"/>
    </source>
</evidence>
<keyword evidence="4" id="KW-0812">Transmembrane</keyword>
<dbReference type="Proteomes" id="UP001234178">
    <property type="component" value="Unassembled WGS sequence"/>
</dbReference>